<organism evidence="1 2">
    <name type="scientific">Sphingomonas paeninsulae</name>
    <dbReference type="NCBI Taxonomy" id="2319844"/>
    <lineage>
        <taxon>Bacteria</taxon>
        <taxon>Pseudomonadati</taxon>
        <taxon>Pseudomonadota</taxon>
        <taxon>Alphaproteobacteria</taxon>
        <taxon>Sphingomonadales</taxon>
        <taxon>Sphingomonadaceae</taxon>
        <taxon>Sphingomonas</taxon>
    </lineage>
</organism>
<dbReference type="KEGG" id="spha:D3Y57_17285"/>
<dbReference type="RefSeq" id="WP_121154588.1">
    <property type="nucleotide sequence ID" value="NZ_CP032829.1"/>
</dbReference>
<evidence type="ECO:0000313" key="2">
    <source>
        <dbReference type="Proteomes" id="UP000276254"/>
    </source>
</evidence>
<protein>
    <submittedName>
        <fullName evidence="1">HPr-rel-A system PqqD family peptide chaperone</fullName>
    </submittedName>
</protein>
<dbReference type="InterPro" id="IPR027599">
    <property type="entry name" value="PqqD-rel_X"/>
</dbReference>
<name>A0A494TJ27_SPHPE</name>
<dbReference type="OrthoDB" id="7475313at2"/>
<reference evidence="1 2" key="1">
    <citation type="submission" date="2018-09" db="EMBL/GenBank/DDBJ databases">
        <title>Sphingomonas peninsula sp. nov., isolated from fildes peninsula, Antarctic soil.</title>
        <authorList>
            <person name="Yingchao G."/>
        </authorList>
    </citation>
    <scope>NUCLEOTIDE SEQUENCE [LARGE SCALE GENOMIC DNA]</scope>
    <source>
        <strain evidence="1 2">YZ-8</strain>
    </source>
</reference>
<sequence length="86" mass="9420">MRYRADPSALLRVVALDSLTAIYHRRSGQTHLVAEPVPEILAVLGSGDADLSKLIKRLELDDIPDIRSALIERLDEMIAIGLVSVS</sequence>
<keyword evidence="2" id="KW-1185">Reference proteome</keyword>
<dbReference type="AlphaFoldDB" id="A0A494TJ27"/>
<dbReference type="NCBIfam" id="TIGR04353">
    <property type="entry name" value="PqqD_rel_X"/>
    <property type="match status" value="1"/>
</dbReference>
<accession>A0A494TJ27</accession>
<gene>
    <name evidence="1" type="ORF">D3Y57_17285</name>
</gene>
<evidence type="ECO:0000313" key="1">
    <source>
        <dbReference type="EMBL" id="AYJ87362.1"/>
    </source>
</evidence>
<proteinExistence type="predicted"/>
<dbReference type="Proteomes" id="UP000276254">
    <property type="component" value="Chromosome"/>
</dbReference>
<dbReference type="EMBL" id="CP032829">
    <property type="protein sequence ID" value="AYJ87362.1"/>
    <property type="molecule type" value="Genomic_DNA"/>
</dbReference>